<feature type="transmembrane region" description="Helical" evidence="11">
    <location>
        <begin position="315"/>
        <end position="333"/>
    </location>
</feature>
<dbReference type="Proteomes" id="UP000215914">
    <property type="component" value="Chromosome 13"/>
</dbReference>
<dbReference type="EMBL" id="CM007902">
    <property type="protein sequence ID" value="OTG03134.1"/>
    <property type="molecule type" value="Genomic_DNA"/>
</dbReference>
<dbReference type="AlphaFoldDB" id="A0A251SWR4"/>
<evidence type="ECO:0000256" key="6">
    <source>
        <dbReference type="ARBA" id="ARBA00022847"/>
    </source>
</evidence>
<comment type="similarity">
    <text evidence="2 10">Belongs to the major facilitator superfamily. Sugar transporter (TC 2.A.1.1) family.</text>
</comment>
<evidence type="ECO:0000256" key="7">
    <source>
        <dbReference type="ARBA" id="ARBA00022989"/>
    </source>
</evidence>
<feature type="transmembrane region" description="Helical" evidence="11">
    <location>
        <begin position="104"/>
        <end position="123"/>
    </location>
</feature>
<accession>A0A251SWR4</accession>
<dbReference type="PANTHER" id="PTHR23500:SF44">
    <property type="entry name" value="SUGAR TRANSPORT PROTEIN 5"/>
    <property type="match status" value="1"/>
</dbReference>
<keyword evidence="7 11" id="KW-1133">Transmembrane helix</keyword>
<keyword evidence="8 11" id="KW-0472">Membrane</keyword>
<feature type="transmembrane region" description="Helical" evidence="11">
    <location>
        <begin position="166"/>
        <end position="184"/>
    </location>
</feature>
<dbReference type="OMA" id="YTSRGQF"/>
<dbReference type="GO" id="GO:0016020">
    <property type="term" value="C:membrane"/>
    <property type="evidence" value="ECO:0007669"/>
    <property type="project" value="UniProtKB-SubCell"/>
</dbReference>
<dbReference type="OrthoDB" id="5296287at2759"/>
<dbReference type="InterPro" id="IPR036259">
    <property type="entry name" value="MFS_trans_sf"/>
</dbReference>
<protein>
    <submittedName>
        <fullName evidence="13">Major facilitator, sugar transporter, major facilitator superfamily</fullName>
    </submittedName>
    <submittedName>
        <fullName evidence="14">Putative major facilitator superfamily protein</fullName>
    </submittedName>
</protein>
<dbReference type="InterPro" id="IPR005829">
    <property type="entry name" value="Sugar_transporter_CS"/>
</dbReference>
<dbReference type="EMBL" id="MNCJ02000324">
    <property type="protein sequence ID" value="KAF5789918.1"/>
    <property type="molecule type" value="Genomic_DNA"/>
</dbReference>
<dbReference type="CDD" id="cd17361">
    <property type="entry name" value="MFS_STP"/>
    <property type="match status" value="1"/>
</dbReference>
<feature type="transmembrane region" description="Helical" evidence="11">
    <location>
        <begin position="378"/>
        <end position="396"/>
    </location>
</feature>
<sequence length="496" mass="54324">MEEEEEEICKTPLTNTVIVVCIVAGSSGVLYGYDTTVSGGVMMMTPFLEKFFPAVLAKMRDPKEDQYCLFDNHKLTAFIASMFIAGLMSSLLAGRVTRVIGRRFSLITSGILFITGNAFAVFADNVTTLLVGRLFVGFGIGFANQAAPVYITEMAPSKWRGALNTAFQFFVCLGAVIASLINLAANHSKSSHGWRLSLGCASVPATVLIIGALFIPDTPSSLIQRGKSDEALAALTKVRSTREGAEAELNDLINCNEAVRSNHEWHYKTLMQPRFRPHLVLTLLIAGFQQLTGIGMIAFYAPVVLRTIGLRTEGSLCGTLVIGVVNLASVFMSTCMVDNVGRRLMFLQGGLQIIFGHVFIACTLAIQSQGQYDELEDSYWIAVLVLMCLISSAFGWSWGPLTWLIPSEILPIEVRAAGTGIGVSTNFIMTFILTQCSMSMLCSMKYGLFFFYGAMTSLMTAVIGVFLPETKGVPLEFMDTVWCKHWYWKYVVTAQV</sequence>
<dbReference type="InterPro" id="IPR003663">
    <property type="entry name" value="Sugar/inositol_transpt"/>
</dbReference>
<feature type="transmembrane region" description="Helical" evidence="11">
    <location>
        <begin position="345"/>
        <end position="366"/>
    </location>
</feature>
<dbReference type="InParanoid" id="A0A251SWR4"/>
<evidence type="ECO:0000256" key="2">
    <source>
        <dbReference type="ARBA" id="ARBA00010992"/>
    </source>
</evidence>
<feature type="transmembrane region" description="Helical" evidence="11">
    <location>
        <begin position="75"/>
        <end position="92"/>
    </location>
</feature>
<evidence type="ECO:0000256" key="4">
    <source>
        <dbReference type="ARBA" id="ARBA00022597"/>
    </source>
</evidence>
<feature type="domain" description="Major facilitator superfamily (MFS) profile" evidence="12">
    <location>
        <begin position="20"/>
        <end position="471"/>
    </location>
</feature>
<dbReference type="Gene3D" id="1.20.1250.20">
    <property type="entry name" value="MFS general substrate transporter like domains"/>
    <property type="match status" value="1"/>
</dbReference>
<dbReference type="NCBIfam" id="TIGR00879">
    <property type="entry name" value="SP"/>
    <property type="match status" value="1"/>
</dbReference>
<dbReference type="Gramene" id="mRNA:HanXRQr2_Chr09g0376901">
    <property type="protein sequence ID" value="mRNA:HanXRQr2_Chr09g0376901"/>
    <property type="gene ID" value="HanXRQr2_Chr09g0376901"/>
</dbReference>
<feature type="transmembrane region" description="Helical" evidence="11">
    <location>
        <begin position="279"/>
        <end position="303"/>
    </location>
</feature>
<dbReference type="Pfam" id="PF00083">
    <property type="entry name" value="Sugar_tr"/>
    <property type="match status" value="1"/>
</dbReference>
<evidence type="ECO:0000256" key="10">
    <source>
        <dbReference type="RuleBase" id="RU003346"/>
    </source>
</evidence>
<feature type="transmembrane region" description="Helical" evidence="11">
    <location>
        <begin position="446"/>
        <end position="467"/>
    </location>
</feature>
<evidence type="ECO:0000259" key="12">
    <source>
        <dbReference type="PROSITE" id="PS50850"/>
    </source>
</evidence>
<dbReference type="InterPro" id="IPR020846">
    <property type="entry name" value="MFS_dom"/>
</dbReference>
<keyword evidence="15" id="KW-1185">Reference proteome</keyword>
<dbReference type="PANTHER" id="PTHR23500">
    <property type="entry name" value="SOLUTE CARRIER FAMILY 2, FACILITATED GLUCOSE TRANSPORTER"/>
    <property type="match status" value="1"/>
</dbReference>
<reference evidence="13" key="3">
    <citation type="submission" date="2020-06" db="EMBL/GenBank/DDBJ databases">
        <title>Helianthus annuus Genome sequencing and assembly Release 2.</title>
        <authorList>
            <person name="Gouzy J."/>
            <person name="Langlade N."/>
            <person name="Munos S."/>
        </authorList>
    </citation>
    <scope>NUCLEOTIDE SEQUENCE</scope>
    <source>
        <tissue evidence="13">Leaves</tissue>
    </source>
</reference>
<keyword evidence="3 10" id="KW-0813">Transport</keyword>
<dbReference type="FunFam" id="1.20.1250.20:FF:000002">
    <property type="entry name" value="Sugar transport protein 13"/>
    <property type="match status" value="1"/>
</dbReference>
<dbReference type="GO" id="GO:0015145">
    <property type="term" value="F:monosaccharide transmembrane transporter activity"/>
    <property type="evidence" value="ECO:0007669"/>
    <property type="project" value="InterPro"/>
</dbReference>
<evidence type="ECO:0000313" key="14">
    <source>
        <dbReference type="EMBL" id="OTG03134.1"/>
    </source>
</evidence>
<keyword evidence="4 13" id="KW-0762">Sugar transport</keyword>
<dbReference type="InterPro" id="IPR005828">
    <property type="entry name" value="MFS_sugar_transport-like"/>
</dbReference>
<evidence type="ECO:0000256" key="11">
    <source>
        <dbReference type="SAM" id="Phobius"/>
    </source>
</evidence>
<keyword evidence="5 11" id="KW-0812">Transmembrane</keyword>
<dbReference type="PROSITE" id="PS00217">
    <property type="entry name" value="SUGAR_TRANSPORT_2"/>
    <property type="match status" value="1"/>
</dbReference>
<proteinExistence type="inferred from homology"/>
<evidence type="ECO:0000313" key="13">
    <source>
        <dbReference type="EMBL" id="KAF5789918.1"/>
    </source>
</evidence>
<evidence type="ECO:0000256" key="8">
    <source>
        <dbReference type="ARBA" id="ARBA00023136"/>
    </source>
</evidence>
<evidence type="ECO:0000256" key="9">
    <source>
        <dbReference type="ARBA" id="ARBA00044504"/>
    </source>
</evidence>
<feature type="transmembrane region" description="Helical" evidence="11">
    <location>
        <begin position="416"/>
        <end position="434"/>
    </location>
</feature>
<evidence type="ECO:0000256" key="3">
    <source>
        <dbReference type="ARBA" id="ARBA00022448"/>
    </source>
</evidence>
<dbReference type="SUPFAM" id="SSF103473">
    <property type="entry name" value="MFS general substrate transporter"/>
    <property type="match status" value="1"/>
</dbReference>
<comment type="subcellular location">
    <subcellularLocation>
        <location evidence="1">Membrane</location>
        <topology evidence="1">Multi-pass membrane protein</topology>
    </subcellularLocation>
</comment>
<evidence type="ECO:0000313" key="15">
    <source>
        <dbReference type="Proteomes" id="UP000215914"/>
    </source>
</evidence>
<dbReference type="PROSITE" id="PS50850">
    <property type="entry name" value="MFS"/>
    <property type="match status" value="1"/>
</dbReference>
<reference evidence="13 15" key="1">
    <citation type="journal article" date="2017" name="Nature">
        <title>The sunflower genome provides insights into oil metabolism, flowering and Asterid evolution.</title>
        <authorList>
            <person name="Badouin H."/>
            <person name="Gouzy J."/>
            <person name="Grassa C.J."/>
            <person name="Murat F."/>
            <person name="Staton S.E."/>
            <person name="Cottret L."/>
            <person name="Lelandais-Briere C."/>
            <person name="Owens G.L."/>
            <person name="Carrere S."/>
            <person name="Mayjonade B."/>
            <person name="Legrand L."/>
            <person name="Gill N."/>
            <person name="Kane N.C."/>
            <person name="Bowers J.E."/>
            <person name="Hubner S."/>
            <person name="Bellec A."/>
            <person name="Berard A."/>
            <person name="Berges H."/>
            <person name="Blanchet N."/>
            <person name="Boniface M.C."/>
            <person name="Brunel D."/>
            <person name="Catrice O."/>
            <person name="Chaidir N."/>
            <person name="Claudel C."/>
            <person name="Donnadieu C."/>
            <person name="Faraut T."/>
            <person name="Fievet G."/>
            <person name="Helmstetter N."/>
            <person name="King M."/>
            <person name="Knapp S.J."/>
            <person name="Lai Z."/>
            <person name="Le Paslier M.C."/>
            <person name="Lippi Y."/>
            <person name="Lorenzon L."/>
            <person name="Mandel J.R."/>
            <person name="Marage G."/>
            <person name="Marchand G."/>
            <person name="Marquand E."/>
            <person name="Bret-Mestries E."/>
            <person name="Morien E."/>
            <person name="Nambeesan S."/>
            <person name="Nguyen T."/>
            <person name="Pegot-Espagnet P."/>
            <person name="Pouilly N."/>
            <person name="Raftis F."/>
            <person name="Sallet E."/>
            <person name="Schiex T."/>
            <person name="Thomas J."/>
            <person name="Vandecasteele C."/>
            <person name="Vares D."/>
            <person name="Vear F."/>
            <person name="Vautrin S."/>
            <person name="Crespi M."/>
            <person name="Mangin B."/>
            <person name="Burke J.M."/>
            <person name="Salse J."/>
            <person name="Munos S."/>
            <person name="Vincourt P."/>
            <person name="Rieseberg L.H."/>
            <person name="Langlade N.B."/>
        </authorList>
    </citation>
    <scope>NUCLEOTIDE SEQUENCE [LARGE SCALE GENOMIC DNA]</scope>
    <source>
        <strain evidence="15">cv. SF193</strain>
        <tissue evidence="13">Leaves</tissue>
    </source>
</reference>
<reference evidence="14" key="2">
    <citation type="submission" date="2017-02" db="EMBL/GenBank/DDBJ databases">
        <title>Sunflower complete genome.</title>
        <authorList>
            <person name="Langlade N."/>
            <person name="Munos S."/>
        </authorList>
    </citation>
    <scope>NUCLEOTIDE SEQUENCE [LARGE SCALE GENOMIC DNA]</scope>
    <source>
        <tissue evidence="14">Leaves</tissue>
    </source>
</reference>
<name>A0A251SWR4_HELAN</name>
<organism evidence="14 15">
    <name type="scientific">Helianthus annuus</name>
    <name type="common">Common sunflower</name>
    <dbReference type="NCBI Taxonomy" id="4232"/>
    <lineage>
        <taxon>Eukaryota</taxon>
        <taxon>Viridiplantae</taxon>
        <taxon>Streptophyta</taxon>
        <taxon>Embryophyta</taxon>
        <taxon>Tracheophyta</taxon>
        <taxon>Spermatophyta</taxon>
        <taxon>Magnoliopsida</taxon>
        <taxon>eudicotyledons</taxon>
        <taxon>Gunneridae</taxon>
        <taxon>Pentapetalae</taxon>
        <taxon>asterids</taxon>
        <taxon>campanulids</taxon>
        <taxon>Asterales</taxon>
        <taxon>Asteraceae</taxon>
        <taxon>Asteroideae</taxon>
        <taxon>Heliantheae alliance</taxon>
        <taxon>Heliantheae</taxon>
        <taxon>Helianthus</taxon>
    </lineage>
</organism>
<dbReference type="GO" id="GO:0015293">
    <property type="term" value="F:symporter activity"/>
    <property type="evidence" value="ECO:0007669"/>
    <property type="project" value="UniProtKB-KW"/>
</dbReference>
<feature type="transmembrane region" description="Helical" evidence="11">
    <location>
        <begin position="196"/>
        <end position="215"/>
    </location>
</feature>
<dbReference type="PRINTS" id="PR00171">
    <property type="entry name" value="SUGRTRNSPORT"/>
</dbReference>
<evidence type="ECO:0000256" key="5">
    <source>
        <dbReference type="ARBA" id="ARBA00022692"/>
    </source>
</evidence>
<evidence type="ECO:0000256" key="1">
    <source>
        <dbReference type="ARBA" id="ARBA00004141"/>
    </source>
</evidence>
<keyword evidence="6" id="KW-0769">Symport</keyword>
<dbReference type="InterPro" id="IPR044778">
    <property type="entry name" value="MFS_STP/MST-like_plant"/>
</dbReference>
<feature type="transmembrane region" description="Helical" evidence="11">
    <location>
        <begin position="12"/>
        <end position="33"/>
    </location>
</feature>
<comment type="similarity">
    <text evidence="9">Belongs to the major facilitator superfamily. Phosphate:H(+) symporter (TC 2.A.1.9) family.</text>
</comment>
<gene>
    <name evidence="14" type="ORF">HannXRQ_Chr13g0420731</name>
    <name evidence="13" type="ORF">HanXRQr2_Chr09g0376901</name>
</gene>
<dbReference type="InterPro" id="IPR045262">
    <property type="entry name" value="STP/PLT_plant"/>
</dbReference>